<dbReference type="EMBL" id="KV442024">
    <property type="protein sequence ID" value="OAQ32626.1"/>
    <property type="molecule type" value="Genomic_DNA"/>
</dbReference>
<dbReference type="OrthoDB" id="10638775at2759"/>
<organism evidence="2 3">
    <name type="scientific">Linnemannia elongata AG-77</name>
    <dbReference type="NCBI Taxonomy" id="1314771"/>
    <lineage>
        <taxon>Eukaryota</taxon>
        <taxon>Fungi</taxon>
        <taxon>Fungi incertae sedis</taxon>
        <taxon>Mucoromycota</taxon>
        <taxon>Mortierellomycotina</taxon>
        <taxon>Mortierellomycetes</taxon>
        <taxon>Mortierellales</taxon>
        <taxon>Mortierellaceae</taxon>
        <taxon>Linnemannia</taxon>
    </lineage>
</organism>
<feature type="compositionally biased region" description="Polar residues" evidence="1">
    <location>
        <begin position="1"/>
        <end position="14"/>
    </location>
</feature>
<proteinExistence type="predicted"/>
<reference evidence="2 3" key="1">
    <citation type="submission" date="2016-05" db="EMBL/GenBank/DDBJ databases">
        <title>Genome sequencing reveals origins of a unique bacterial endosymbiosis in the earliest lineages of terrestrial Fungi.</title>
        <authorList>
            <consortium name="DOE Joint Genome Institute"/>
            <person name="Uehling J."/>
            <person name="Gryganskyi A."/>
            <person name="Hameed K."/>
            <person name="Tschaplinski T."/>
            <person name="Misztal P."/>
            <person name="Wu S."/>
            <person name="Desiro A."/>
            <person name="Vande Pol N."/>
            <person name="Du Z.-Y."/>
            <person name="Zienkiewicz A."/>
            <person name="Zienkiewicz K."/>
            <person name="Morin E."/>
            <person name="Tisserant E."/>
            <person name="Splivallo R."/>
            <person name="Hainaut M."/>
            <person name="Henrissat B."/>
            <person name="Ohm R."/>
            <person name="Kuo A."/>
            <person name="Yan J."/>
            <person name="Lipzen A."/>
            <person name="Nolan M."/>
            <person name="Labutti K."/>
            <person name="Barry K."/>
            <person name="Goldstein A."/>
            <person name="Labbe J."/>
            <person name="Schadt C."/>
            <person name="Tuskan G."/>
            <person name="Grigoriev I."/>
            <person name="Martin F."/>
            <person name="Vilgalys R."/>
            <person name="Bonito G."/>
        </authorList>
    </citation>
    <scope>NUCLEOTIDE SEQUENCE [LARGE SCALE GENOMIC DNA]</scope>
    <source>
        <strain evidence="2 3">AG-77</strain>
    </source>
</reference>
<keyword evidence="3" id="KW-1185">Reference proteome</keyword>
<accession>A0A197K7E0</accession>
<evidence type="ECO:0000313" key="2">
    <source>
        <dbReference type="EMBL" id="OAQ32626.1"/>
    </source>
</evidence>
<sequence length="219" mass="24863">MKTGLFSDTKSLSRPQLPPPVEENSNDFHGPLESFYREYFAQHPCDAYESDVSSTYDDDGEDADEDTVEITMEPMHVSTNIPAGEPSSSKRRRLDDRTVILGSTQQDVVSDVVEGEKQDVKSHLMSKIPMQRKEQETSEDRYARVGLEMNRQLCLAARLESAKAIDPTRTELTASEMYTIELMHSTRRAVADAGKARRQQLAPSTKVSYDSYARHWRVR</sequence>
<feature type="region of interest" description="Disordered" evidence="1">
    <location>
        <begin position="1"/>
        <end position="30"/>
    </location>
</feature>
<evidence type="ECO:0000313" key="3">
    <source>
        <dbReference type="Proteomes" id="UP000078512"/>
    </source>
</evidence>
<gene>
    <name evidence="2" type="ORF">K457DRAFT_289264</name>
</gene>
<dbReference type="AlphaFoldDB" id="A0A197K7E0"/>
<name>A0A197K7E0_9FUNG</name>
<dbReference type="Proteomes" id="UP000078512">
    <property type="component" value="Unassembled WGS sequence"/>
</dbReference>
<protein>
    <submittedName>
        <fullName evidence="2">Uncharacterized protein</fullName>
    </submittedName>
</protein>
<evidence type="ECO:0000256" key="1">
    <source>
        <dbReference type="SAM" id="MobiDB-lite"/>
    </source>
</evidence>